<protein>
    <recommendedName>
        <fullName evidence="7">O-antigen ligase-related domain-containing protein</fullName>
    </recommendedName>
</protein>
<dbReference type="Pfam" id="PF04932">
    <property type="entry name" value="Wzy_C"/>
    <property type="match status" value="1"/>
</dbReference>
<evidence type="ECO:0000256" key="5">
    <source>
        <dbReference type="SAM" id="MobiDB-lite"/>
    </source>
</evidence>
<feature type="region of interest" description="Disordered" evidence="5">
    <location>
        <begin position="545"/>
        <end position="575"/>
    </location>
</feature>
<evidence type="ECO:0000313" key="8">
    <source>
        <dbReference type="EMBL" id="KJZ05497.1"/>
    </source>
</evidence>
<evidence type="ECO:0000256" key="6">
    <source>
        <dbReference type="SAM" id="Phobius"/>
    </source>
</evidence>
<evidence type="ECO:0000313" key="9">
    <source>
        <dbReference type="Proteomes" id="UP000033452"/>
    </source>
</evidence>
<keyword evidence="9" id="KW-1185">Reference proteome</keyword>
<evidence type="ECO:0000256" key="3">
    <source>
        <dbReference type="ARBA" id="ARBA00022989"/>
    </source>
</evidence>
<comment type="subcellular location">
    <subcellularLocation>
        <location evidence="1">Membrane</location>
        <topology evidence="1">Multi-pass membrane protein</topology>
    </subcellularLocation>
</comment>
<keyword evidence="3 6" id="KW-1133">Transmembrane helix</keyword>
<dbReference type="InterPro" id="IPR011990">
    <property type="entry name" value="TPR-like_helical_dom_sf"/>
</dbReference>
<dbReference type="GO" id="GO:0016020">
    <property type="term" value="C:membrane"/>
    <property type="evidence" value="ECO:0007669"/>
    <property type="project" value="UniProtKB-SubCell"/>
</dbReference>
<dbReference type="PANTHER" id="PTHR37422:SF13">
    <property type="entry name" value="LIPOPOLYSACCHARIDE BIOSYNTHESIS PROTEIN PA4999-RELATED"/>
    <property type="match status" value="1"/>
</dbReference>
<proteinExistence type="predicted"/>
<dbReference type="AlphaFoldDB" id="A0A0F4QFN5"/>
<evidence type="ECO:0000256" key="4">
    <source>
        <dbReference type="ARBA" id="ARBA00023136"/>
    </source>
</evidence>
<gene>
    <name evidence="8" type="ORF">TW77_22600</name>
</gene>
<keyword evidence="4 6" id="KW-0472">Membrane</keyword>
<feature type="domain" description="O-antigen ligase-related" evidence="7">
    <location>
        <begin position="185"/>
        <end position="340"/>
    </location>
</feature>
<dbReference type="Gene3D" id="1.25.40.10">
    <property type="entry name" value="Tetratricopeptide repeat domain"/>
    <property type="match status" value="1"/>
</dbReference>
<comment type="caution">
    <text evidence="8">The sequence shown here is derived from an EMBL/GenBank/DDBJ whole genome shotgun (WGS) entry which is preliminary data.</text>
</comment>
<dbReference type="RefSeq" id="WP_046007228.1">
    <property type="nucleotide sequence ID" value="NZ_JXYA01000070.1"/>
</dbReference>
<reference evidence="8 9" key="1">
    <citation type="journal article" date="2015" name="BMC Genomics">
        <title>Genome mining reveals unlocked bioactive potential of marine Gram-negative bacteria.</title>
        <authorList>
            <person name="Machado H."/>
            <person name="Sonnenschein E.C."/>
            <person name="Melchiorsen J."/>
            <person name="Gram L."/>
        </authorList>
    </citation>
    <scope>NUCLEOTIDE SEQUENCE [LARGE SCALE GENOMIC DNA]</scope>
    <source>
        <strain evidence="8 9">S2471</strain>
    </source>
</reference>
<dbReference type="Proteomes" id="UP000033452">
    <property type="component" value="Unassembled WGS sequence"/>
</dbReference>
<dbReference type="InterPro" id="IPR051533">
    <property type="entry name" value="WaaL-like"/>
</dbReference>
<feature type="transmembrane region" description="Helical" evidence="6">
    <location>
        <begin position="58"/>
        <end position="78"/>
    </location>
</feature>
<dbReference type="PATRIC" id="fig|43658.5.peg.4773"/>
<keyword evidence="2 6" id="KW-0812">Transmembrane</keyword>
<evidence type="ECO:0000256" key="1">
    <source>
        <dbReference type="ARBA" id="ARBA00004141"/>
    </source>
</evidence>
<dbReference type="SUPFAM" id="SSF48452">
    <property type="entry name" value="TPR-like"/>
    <property type="match status" value="1"/>
</dbReference>
<sequence>MFINSSRPCQFLIGLFALITVVRWQAVYYSHDTPKFFLLEIGLSLFVLYQLKARNWQLTLPACLFISASAYACVTLLWAPNMFAGVSFIIWLALTGLTLMALLQQFSARQITHLLLNASAVSAGAFCLTYFIDRLAGLPQLVGNFTPIGFINNAGHVMVIWLPCLILAICRTASWIRRMLLVMILFSLVYILMVCAIRSTIIALLISEMLVLALLLCKDRKQALMFMSVSALLLSGAALFTYSDTLQGGRLSAKFNSLQSSFSMSYQPRLNILANSKDMLLEHPLGVGANNFEFVHPRYAKTGTELASPMVNHQSLLKTPHNIFAKLYTELGWPGGTLFALVLLYYLWQAWLGAWIGGLTERWLCVAYSALLINAQFSAVFLTPVSLAFSVLLIAAIHSRSAHPVLWTAQLNKNLFRVAKVSILTCFLTTSGAFFASEVYSKKGLLTLDAAHLTRSVRLNPGNERAWLMLSISHAVHQNEHKRLAAIKQFRALNPENIHGRYAEAQAYHNIGRHTEALKKVQALLALHPHDKRTLALSHQIKSTLGVSGQSTSKSSRYSHKSPNIRNIPPQRPVL</sequence>
<organism evidence="8 9">
    <name type="scientific">Pseudoalteromonas rubra</name>
    <dbReference type="NCBI Taxonomy" id="43658"/>
    <lineage>
        <taxon>Bacteria</taxon>
        <taxon>Pseudomonadati</taxon>
        <taxon>Pseudomonadota</taxon>
        <taxon>Gammaproteobacteria</taxon>
        <taxon>Alteromonadales</taxon>
        <taxon>Pseudoalteromonadaceae</taxon>
        <taxon>Pseudoalteromonas</taxon>
    </lineage>
</organism>
<feature type="transmembrane region" description="Helical" evidence="6">
    <location>
        <begin position="338"/>
        <end position="359"/>
    </location>
</feature>
<evidence type="ECO:0000259" key="7">
    <source>
        <dbReference type="Pfam" id="PF04932"/>
    </source>
</evidence>
<dbReference type="OrthoDB" id="5903780at2"/>
<feature type="transmembrane region" description="Helical" evidence="6">
    <location>
        <begin position="114"/>
        <end position="132"/>
    </location>
</feature>
<evidence type="ECO:0000256" key="2">
    <source>
        <dbReference type="ARBA" id="ARBA00022692"/>
    </source>
</evidence>
<feature type="transmembrane region" description="Helical" evidence="6">
    <location>
        <begin position="371"/>
        <end position="398"/>
    </location>
</feature>
<feature type="transmembrane region" description="Helical" evidence="6">
    <location>
        <begin position="224"/>
        <end position="242"/>
    </location>
</feature>
<dbReference type="PANTHER" id="PTHR37422">
    <property type="entry name" value="TEICHURONIC ACID BIOSYNTHESIS PROTEIN TUAE"/>
    <property type="match status" value="1"/>
</dbReference>
<feature type="transmembrane region" description="Helical" evidence="6">
    <location>
        <begin position="144"/>
        <end position="168"/>
    </location>
</feature>
<feature type="transmembrane region" description="Helical" evidence="6">
    <location>
        <begin position="175"/>
        <end position="193"/>
    </location>
</feature>
<dbReference type="EMBL" id="JXYA01000070">
    <property type="protein sequence ID" value="KJZ05497.1"/>
    <property type="molecule type" value="Genomic_DNA"/>
</dbReference>
<name>A0A0F4QFN5_9GAMM</name>
<accession>A0A0F4QFN5</accession>
<feature type="transmembrane region" description="Helical" evidence="6">
    <location>
        <begin position="418"/>
        <end position="436"/>
    </location>
</feature>
<dbReference type="InterPro" id="IPR007016">
    <property type="entry name" value="O-antigen_ligase-rel_domated"/>
</dbReference>
<feature type="transmembrane region" description="Helical" evidence="6">
    <location>
        <begin position="84"/>
        <end position="102"/>
    </location>
</feature>